<feature type="transmembrane region" description="Helical" evidence="8">
    <location>
        <begin position="58"/>
        <end position="75"/>
    </location>
</feature>
<keyword evidence="6 8" id="KW-0472">Membrane</keyword>
<dbReference type="PANTHER" id="PTHR42718">
    <property type="entry name" value="MAJOR FACILITATOR SUPERFAMILY MULTIDRUG TRANSPORTER MFSC"/>
    <property type="match status" value="1"/>
</dbReference>
<dbReference type="SUPFAM" id="SSF103473">
    <property type="entry name" value="MFS general substrate transporter"/>
    <property type="match status" value="1"/>
</dbReference>
<feature type="transmembrane region" description="Helical" evidence="8">
    <location>
        <begin position="292"/>
        <end position="313"/>
    </location>
</feature>
<dbReference type="PROSITE" id="PS50850">
    <property type="entry name" value="MFS"/>
    <property type="match status" value="1"/>
</dbReference>
<dbReference type="GO" id="GO:0005886">
    <property type="term" value="C:plasma membrane"/>
    <property type="evidence" value="ECO:0007669"/>
    <property type="project" value="UniProtKB-SubCell"/>
</dbReference>
<evidence type="ECO:0000256" key="3">
    <source>
        <dbReference type="ARBA" id="ARBA00022475"/>
    </source>
</evidence>
<feature type="transmembrane region" description="Helical" evidence="8">
    <location>
        <begin position="325"/>
        <end position="344"/>
    </location>
</feature>
<dbReference type="PANTHER" id="PTHR42718:SF46">
    <property type="entry name" value="BLR6921 PROTEIN"/>
    <property type="match status" value="1"/>
</dbReference>
<dbReference type="GO" id="GO:0022857">
    <property type="term" value="F:transmembrane transporter activity"/>
    <property type="evidence" value="ECO:0007669"/>
    <property type="project" value="InterPro"/>
</dbReference>
<sequence>MPTGGPPAAPEGEPADAARRRGPAFPYRFTAPLFLGSALNPINSSLIATALVPIARGLAVPIGQTAVLVTALYLASAIAQPTAGKAAEVFGPRRVFLVGIVLVAIGGLVGGLAPDLTTLLLSRVLIGLGTSCGYPTAMLLIRRRARDAGLDQPPGGVLGGLQIAGIATSSLGLPLGGVLVGALGWRSVFLVNLPVAVIALVATLAWIPPDGPPDRSRSARAVASDLDVTGIAGFAAAMAALLLFLFELPTAHWYVLGLAIVLWCALVAWELRARRPFLDVRLLASNRALTRTYVRFGLVLLCVYVVLYGITQWVETVRGLSETEAGLLLLPMTLVSGAVISPISRRNLVRGPAVAAALTCLIASAGVLLLSASAWIGWLVVITVVFGVAMGAASAGNQTALYAQAPAEQLGTASGLLRTFGYVGSIASSAITGIVFRRHVTDHGVHVIAWIMIGVSLALVAITLTDRTLRTRSGP</sequence>
<feature type="transmembrane region" description="Helical" evidence="8">
    <location>
        <begin position="252"/>
        <end position="271"/>
    </location>
</feature>
<feature type="transmembrane region" description="Helical" evidence="8">
    <location>
        <begin position="29"/>
        <end position="52"/>
    </location>
</feature>
<feature type="transmembrane region" description="Helical" evidence="8">
    <location>
        <begin position="375"/>
        <end position="395"/>
    </location>
</feature>
<evidence type="ECO:0000259" key="9">
    <source>
        <dbReference type="PROSITE" id="PS50850"/>
    </source>
</evidence>
<keyword evidence="7" id="KW-0046">Antibiotic resistance</keyword>
<evidence type="ECO:0000256" key="6">
    <source>
        <dbReference type="ARBA" id="ARBA00023136"/>
    </source>
</evidence>
<feature type="transmembrane region" description="Helical" evidence="8">
    <location>
        <begin position="161"/>
        <end position="183"/>
    </location>
</feature>
<feature type="transmembrane region" description="Helical" evidence="8">
    <location>
        <begin position="120"/>
        <end position="141"/>
    </location>
</feature>
<name>A0AA90KFQ1_9ACTN</name>
<dbReference type="InterPro" id="IPR036259">
    <property type="entry name" value="MFS_trans_sf"/>
</dbReference>
<organism evidence="10">
    <name type="scientific">Streptantibioticus silvisoli</name>
    <dbReference type="NCBI Taxonomy" id="2705255"/>
    <lineage>
        <taxon>Bacteria</taxon>
        <taxon>Bacillati</taxon>
        <taxon>Actinomycetota</taxon>
        <taxon>Actinomycetes</taxon>
        <taxon>Kitasatosporales</taxon>
        <taxon>Streptomycetaceae</taxon>
        <taxon>Streptantibioticus</taxon>
    </lineage>
</organism>
<feature type="transmembrane region" description="Helical" evidence="8">
    <location>
        <begin position="416"/>
        <end position="435"/>
    </location>
</feature>
<dbReference type="EMBL" id="JABXJJ020000008">
    <property type="protein sequence ID" value="MDI5969179.1"/>
    <property type="molecule type" value="Genomic_DNA"/>
</dbReference>
<comment type="subcellular location">
    <subcellularLocation>
        <location evidence="1">Cell membrane</location>
        <topology evidence="1">Multi-pass membrane protein</topology>
    </subcellularLocation>
</comment>
<accession>A0AA90KFQ1</accession>
<protein>
    <submittedName>
        <fullName evidence="10">MFS transporter</fullName>
    </submittedName>
</protein>
<keyword evidence="3" id="KW-1003">Cell membrane</keyword>
<evidence type="ECO:0000313" key="10">
    <source>
        <dbReference type="EMBL" id="MDI5969179.1"/>
    </source>
</evidence>
<evidence type="ECO:0000256" key="7">
    <source>
        <dbReference type="ARBA" id="ARBA00023251"/>
    </source>
</evidence>
<feature type="transmembrane region" description="Helical" evidence="8">
    <location>
        <begin position="351"/>
        <end position="369"/>
    </location>
</feature>
<feature type="transmembrane region" description="Helical" evidence="8">
    <location>
        <begin position="95"/>
        <end position="114"/>
    </location>
</feature>
<keyword evidence="4 8" id="KW-0812">Transmembrane</keyword>
<evidence type="ECO:0000256" key="5">
    <source>
        <dbReference type="ARBA" id="ARBA00022989"/>
    </source>
</evidence>
<feature type="domain" description="Major facilitator superfamily (MFS) profile" evidence="9">
    <location>
        <begin position="29"/>
        <end position="472"/>
    </location>
</feature>
<proteinExistence type="predicted"/>
<evidence type="ECO:0000256" key="4">
    <source>
        <dbReference type="ARBA" id="ARBA00022692"/>
    </source>
</evidence>
<feature type="transmembrane region" description="Helical" evidence="8">
    <location>
        <begin position="189"/>
        <end position="207"/>
    </location>
</feature>
<gene>
    <name evidence="10" type="ORF">POF50_007445</name>
</gene>
<dbReference type="AlphaFoldDB" id="A0AA90KFQ1"/>
<dbReference type="Gene3D" id="1.20.1720.10">
    <property type="entry name" value="Multidrug resistance protein D"/>
    <property type="match status" value="1"/>
</dbReference>
<reference evidence="10" key="1">
    <citation type="submission" date="2023-05" db="EMBL/GenBank/DDBJ databases">
        <title>Streptantibioticus silvisoli sp. nov., acidotolerant actinomycetes 1 from pine litter.</title>
        <authorList>
            <person name="Swiecimska M."/>
            <person name="Golinska P."/>
            <person name="Sangal V."/>
            <person name="Wachnowicz B."/>
            <person name="Goodfellow M."/>
        </authorList>
    </citation>
    <scope>NUCLEOTIDE SEQUENCE</scope>
    <source>
        <strain evidence="10">SL13</strain>
    </source>
</reference>
<dbReference type="InterPro" id="IPR011701">
    <property type="entry name" value="MFS"/>
</dbReference>
<evidence type="ECO:0000256" key="2">
    <source>
        <dbReference type="ARBA" id="ARBA00022448"/>
    </source>
</evidence>
<feature type="transmembrane region" description="Helical" evidence="8">
    <location>
        <begin position="447"/>
        <end position="465"/>
    </location>
</feature>
<comment type="caution">
    <text evidence="10">The sequence shown here is derived from an EMBL/GenBank/DDBJ whole genome shotgun (WGS) entry which is preliminary data.</text>
</comment>
<evidence type="ECO:0000256" key="8">
    <source>
        <dbReference type="SAM" id="Phobius"/>
    </source>
</evidence>
<dbReference type="InterPro" id="IPR020846">
    <property type="entry name" value="MFS_dom"/>
</dbReference>
<dbReference type="Gene3D" id="1.20.1250.20">
    <property type="entry name" value="MFS general substrate transporter like domains"/>
    <property type="match status" value="1"/>
</dbReference>
<evidence type="ECO:0000256" key="1">
    <source>
        <dbReference type="ARBA" id="ARBA00004651"/>
    </source>
</evidence>
<dbReference type="GO" id="GO:0046677">
    <property type="term" value="P:response to antibiotic"/>
    <property type="evidence" value="ECO:0007669"/>
    <property type="project" value="UniProtKB-KW"/>
</dbReference>
<keyword evidence="2" id="KW-0813">Transport</keyword>
<dbReference type="RefSeq" id="WP_271317635.1">
    <property type="nucleotide sequence ID" value="NZ_JABXJJ020000008.1"/>
</dbReference>
<keyword evidence="5 8" id="KW-1133">Transmembrane helix</keyword>
<dbReference type="Pfam" id="PF07690">
    <property type="entry name" value="MFS_1"/>
    <property type="match status" value="1"/>
</dbReference>